<protein>
    <submittedName>
        <fullName evidence="2">Uncharacterized protein</fullName>
    </submittedName>
</protein>
<feature type="region of interest" description="Disordered" evidence="1">
    <location>
        <begin position="45"/>
        <end position="98"/>
    </location>
</feature>
<dbReference type="Proteomes" id="UP001054945">
    <property type="component" value="Unassembled WGS sequence"/>
</dbReference>
<comment type="caution">
    <text evidence="2">The sequence shown here is derived from an EMBL/GenBank/DDBJ whole genome shotgun (WGS) entry which is preliminary data.</text>
</comment>
<evidence type="ECO:0000256" key="1">
    <source>
        <dbReference type="SAM" id="MobiDB-lite"/>
    </source>
</evidence>
<reference evidence="2 3" key="1">
    <citation type="submission" date="2021-06" db="EMBL/GenBank/DDBJ databases">
        <title>Caerostris extrusa draft genome.</title>
        <authorList>
            <person name="Kono N."/>
            <person name="Arakawa K."/>
        </authorList>
    </citation>
    <scope>NUCLEOTIDE SEQUENCE [LARGE SCALE GENOMIC DNA]</scope>
</reference>
<evidence type="ECO:0000313" key="2">
    <source>
        <dbReference type="EMBL" id="GIX73765.1"/>
    </source>
</evidence>
<proteinExistence type="predicted"/>
<gene>
    <name evidence="2" type="ORF">CEXT_19581</name>
</gene>
<dbReference type="EMBL" id="BPLR01019985">
    <property type="protein sequence ID" value="GIX73765.1"/>
    <property type="molecule type" value="Genomic_DNA"/>
</dbReference>
<accession>A0AAV4MN38</accession>
<organism evidence="2 3">
    <name type="scientific">Caerostris extrusa</name>
    <name type="common">Bark spider</name>
    <name type="synonym">Caerostris bankana</name>
    <dbReference type="NCBI Taxonomy" id="172846"/>
    <lineage>
        <taxon>Eukaryota</taxon>
        <taxon>Metazoa</taxon>
        <taxon>Ecdysozoa</taxon>
        <taxon>Arthropoda</taxon>
        <taxon>Chelicerata</taxon>
        <taxon>Arachnida</taxon>
        <taxon>Araneae</taxon>
        <taxon>Araneomorphae</taxon>
        <taxon>Entelegynae</taxon>
        <taxon>Araneoidea</taxon>
        <taxon>Araneidae</taxon>
        <taxon>Caerostris</taxon>
    </lineage>
</organism>
<dbReference type="AlphaFoldDB" id="A0AAV4MN38"/>
<sequence length="98" mass="11652">MESQHGEKDENLELSKDQQIIEWRNKVSSTIVKWRWDDCRYKQRHLTAKQKEKPKGAKQPESSKKTACSRSPESHNKKGKKQKTTTDNKKGWQEEKQR</sequence>
<keyword evidence="3" id="KW-1185">Reference proteome</keyword>
<evidence type="ECO:0000313" key="3">
    <source>
        <dbReference type="Proteomes" id="UP001054945"/>
    </source>
</evidence>
<feature type="compositionally biased region" description="Basic and acidic residues" evidence="1">
    <location>
        <begin position="84"/>
        <end position="98"/>
    </location>
</feature>
<name>A0AAV4MN38_CAEEX</name>